<evidence type="ECO:0000259" key="9">
    <source>
        <dbReference type="PROSITE" id="PS50867"/>
    </source>
</evidence>
<reference evidence="10 11" key="1">
    <citation type="submission" date="2019-01" db="EMBL/GenBank/DDBJ databases">
        <authorList>
            <person name="Sayadi A."/>
        </authorList>
    </citation>
    <scope>NUCLEOTIDE SEQUENCE [LARGE SCALE GENOMIC DNA]</scope>
</reference>
<dbReference type="Pfam" id="PF00856">
    <property type="entry name" value="SET"/>
    <property type="match status" value="1"/>
</dbReference>
<dbReference type="GO" id="GO:0008757">
    <property type="term" value="F:S-adenosylmethionine-dependent methyltransferase activity"/>
    <property type="evidence" value="ECO:0007669"/>
    <property type="project" value="UniProtKB-ARBA"/>
</dbReference>
<evidence type="ECO:0000256" key="2">
    <source>
        <dbReference type="ARBA" id="ARBA00022454"/>
    </source>
</evidence>
<dbReference type="EMBL" id="CAACVG010010871">
    <property type="protein sequence ID" value="VEN56876.1"/>
    <property type="molecule type" value="Genomic_DNA"/>
</dbReference>
<keyword evidence="7" id="KW-0862">Zinc</keyword>
<dbReference type="GO" id="GO:0042054">
    <property type="term" value="F:histone methyltransferase activity"/>
    <property type="evidence" value="ECO:0007669"/>
    <property type="project" value="InterPro"/>
</dbReference>
<sequence>MEFEDNYEHPLSNVFYFPKNMVTKEAESLYNYNLAGCNCYKQCTLESNCSCIIRSGTYYKYQAAVNLEGYSIEGKNNSCSYECNSNCKCGEFCGNRLVQYGPRKDLVVKPTSNKGLGLFSNNKIPKGCFVCEYAGEIITEVEANSRFEANKHKPNYIFCIKETYAEKTIKTYIDPTFYGNIGRYINHSCEPNTKLFIFRIEDTVPILGIFSDEDIPEGNEITYSYGTVDINNKSGKKCYCGNKGEKYIYSPPHLSVL</sequence>
<protein>
    <submittedName>
        <fullName evidence="10">Uncharacterized protein</fullName>
    </submittedName>
</protein>
<feature type="domain" description="Pre-SET" evidence="9">
    <location>
        <begin position="35"/>
        <end position="101"/>
    </location>
</feature>
<keyword evidence="2" id="KW-0158">Chromosome</keyword>
<dbReference type="InterPro" id="IPR046341">
    <property type="entry name" value="SET_dom_sf"/>
</dbReference>
<evidence type="ECO:0000256" key="7">
    <source>
        <dbReference type="ARBA" id="ARBA00022833"/>
    </source>
</evidence>
<dbReference type="OrthoDB" id="952271at2759"/>
<dbReference type="Proteomes" id="UP000410492">
    <property type="component" value="Unassembled WGS sequence"/>
</dbReference>
<dbReference type="PANTHER" id="PTHR46223:SF3">
    <property type="entry name" value="HISTONE-LYSINE N-METHYLTRANSFERASE SET-23"/>
    <property type="match status" value="1"/>
</dbReference>
<accession>A0A653DAJ2</accession>
<dbReference type="AlphaFoldDB" id="A0A653DAJ2"/>
<dbReference type="Gene3D" id="2.170.270.10">
    <property type="entry name" value="SET domain"/>
    <property type="match status" value="1"/>
</dbReference>
<dbReference type="GO" id="GO:0008170">
    <property type="term" value="F:N-methyltransferase activity"/>
    <property type="evidence" value="ECO:0007669"/>
    <property type="project" value="UniProtKB-ARBA"/>
</dbReference>
<organism evidence="10 11">
    <name type="scientific">Callosobruchus maculatus</name>
    <name type="common">Southern cowpea weevil</name>
    <name type="synonym">Pulse bruchid</name>
    <dbReference type="NCBI Taxonomy" id="64391"/>
    <lineage>
        <taxon>Eukaryota</taxon>
        <taxon>Metazoa</taxon>
        <taxon>Ecdysozoa</taxon>
        <taxon>Arthropoda</taxon>
        <taxon>Hexapoda</taxon>
        <taxon>Insecta</taxon>
        <taxon>Pterygota</taxon>
        <taxon>Neoptera</taxon>
        <taxon>Endopterygota</taxon>
        <taxon>Coleoptera</taxon>
        <taxon>Polyphaga</taxon>
        <taxon>Cucujiformia</taxon>
        <taxon>Chrysomeloidea</taxon>
        <taxon>Chrysomelidae</taxon>
        <taxon>Bruchinae</taxon>
        <taxon>Bruchini</taxon>
        <taxon>Callosobruchus</taxon>
    </lineage>
</organism>
<dbReference type="InterPro" id="IPR001214">
    <property type="entry name" value="SET_dom"/>
</dbReference>
<evidence type="ECO:0000256" key="5">
    <source>
        <dbReference type="ARBA" id="ARBA00022691"/>
    </source>
</evidence>
<evidence type="ECO:0000313" key="10">
    <source>
        <dbReference type="EMBL" id="VEN56876.1"/>
    </source>
</evidence>
<dbReference type="InterPro" id="IPR050973">
    <property type="entry name" value="H3K9_Histone-Lys_N-MTase"/>
</dbReference>
<dbReference type="SMART" id="SM00317">
    <property type="entry name" value="SET"/>
    <property type="match status" value="1"/>
</dbReference>
<keyword evidence="5" id="KW-0949">S-adenosyl-L-methionine</keyword>
<feature type="domain" description="SET" evidence="8">
    <location>
        <begin position="104"/>
        <end position="226"/>
    </location>
</feature>
<dbReference type="GO" id="GO:0032259">
    <property type="term" value="P:methylation"/>
    <property type="evidence" value="ECO:0007669"/>
    <property type="project" value="UniProtKB-KW"/>
</dbReference>
<evidence type="ECO:0000256" key="1">
    <source>
        <dbReference type="ARBA" id="ARBA00004286"/>
    </source>
</evidence>
<dbReference type="SUPFAM" id="SSF82199">
    <property type="entry name" value="SET domain"/>
    <property type="match status" value="1"/>
</dbReference>
<name>A0A653DAJ2_CALMS</name>
<evidence type="ECO:0000259" key="8">
    <source>
        <dbReference type="PROSITE" id="PS50280"/>
    </source>
</evidence>
<evidence type="ECO:0000313" key="11">
    <source>
        <dbReference type="Proteomes" id="UP000410492"/>
    </source>
</evidence>
<keyword evidence="3" id="KW-0489">Methyltransferase</keyword>
<dbReference type="GO" id="GO:0008270">
    <property type="term" value="F:zinc ion binding"/>
    <property type="evidence" value="ECO:0007669"/>
    <property type="project" value="InterPro"/>
</dbReference>
<gene>
    <name evidence="10" type="ORF">CALMAC_LOCUS15655</name>
</gene>
<comment type="subcellular location">
    <subcellularLocation>
        <location evidence="1">Chromosome</location>
    </subcellularLocation>
</comment>
<proteinExistence type="predicted"/>
<evidence type="ECO:0000256" key="3">
    <source>
        <dbReference type="ARBA" id="ARBA00022603"/>
    </source>
</evidence>
<dbReference type="GO" id="GO:0005694">
    <property type="term" value="C:chromosome"/>
    <property type="evidence" value="ECO:0007669"/>
    <property type="project" value="UniProtKB-SubCell"/>
</dbReference>
<evidence type="ECO:0000256" key="6">
    <source>
        <dbReference type="ARBA" id="ARBA00022723"/>
    </source>
</evidence>
<dbReference type="PANTHER" id="PTHR46223">
    <property type="entry name" value="HISTONE-LYSINE N-METHYLTRANSFERASE SUV39H"/>
    <property type="match status" value="1"/>
</dbReference>
<dbReference type="PROSITE" id="PS50867">
    <property type="entry name" value="PRE_SET"/>
    <property type="match status" value="1"/>
</dbReference>
<dbReference type="PROSITE" id="PS50280">
    <property type="entry name" value="SET"/>
    <property type="match status" value="1"/>
</dbReference>
<dbReference type="InterPro" id="IPR007728">
    <property type="entry name" value="Pre-SET_dom"/>
</dbReference>
<dbReference type="GO" id="GO:0005634">
    <property type="term" value="C:nucleus"/>
    <property type="evidence" value="ECO:0007669"/>
    <property type="project" value="InterPro"/>
</dbReference>
<keyword evidence="4" id="KW-0808">Transferase</keyword>
<keyword evidence="11" id="KW-1185">Reference proteome</keyword>
<keyword evidence="6" id="KW-0479">Metal-binding</keyword>
<evidence type="ECO:0000256" key="4">
    <source>
        <dbReference type="ARBA" id="ARBA00022679"/>
    </source>
</evidence>